<feature type="coiled-coil region" evidence="1">
    <location>
        <begin position="121"/>
        <end position="168"/>
    </location>
</feature>
<proteinExistence type="predicted"/>
<name>A0A161PYH9_9BACI</name>
<dbReference type="Proteomes" id="UP000075806">
    <property type="component" value="Unassembled WGS sequence"/>
</dbReference>
<comment type="caution">
    <text evidence="3">The sequence shown here is derived from an EMBL/GenBank/DDBJ whole genome shotgun (WGS) entry which is preliminary data.</text>
</comment>
<dbReference type="OrthoDB" id="2966977at2"/>
<feature type="transmembrane region" description="Helical" evidence="2">
    <location>
        <begin position="44"/>
        <end position="65"/>
    </location>
</feature>
<keyword evidence="2" id="KW-0472">Membrane</keyword>
<dbReference type="RefSeq" id="WP_061949746.1">
    <property type="nucleotide sequence ID" value="NZ_LTAO01000036.1"/>
</dbReference>
<feature type="transmembrane region" description="Helical" evidence="2">
    <location>
        <begin position="18"/>
        <end position="38"/>
    </location>
</feature>
<keyword evidence="2" id="KW-1133">Transmembrane helix</keyword>
<dbReference type="AlphaFoldDB" id="A0A161PYH9"/>
<keyword evidence="2" id="KW-0812">Transmembrane</keyword>
<protein>
    <submittedName>
        <fullName evidence="3">Uncharacterized protein</fullName>
    </submittedName>
</protein>
<accession>A0A161PYH9</accession>
<evidence type="ECO:0000313" key="3">
    <source>
        <dbReference type="EMBL" id="KYG27614.1"/>
    </source>
</evidence>
<gene>
    <name evidence="3" type="ORF">AZF04_10495</name>
</gene>
<reference evidence="3" key="1">
    <citation type="submission" date="2016-02" db="EMBL/GenBank/DDBJ databases">
        <title>Genome sequence of Bacillus trypoxylicola KCTC 13244(T).</title>
        <authorList>
            <person name="Jeong H."/>
            <person name="Park S.-H."/>
            <person name="Choi S.-K."/>
        </authorList>
    </citation>
    <scope>NUCLEOTIDE SEQUENCE [LARGE SCALE GENOMIC DNA]</scope>
    <source>
        <strain evidence="3">KCTC 13244</strain>
    </source>
</reference>
<dbReference type="EMBL" id="LTAO01000036">
    <property type="protein sequence ID" value="KYG27614.1"/>
    <property type="molecule type" value="Genomic_DNA"/>
</dbReference>
<keyword evidence="4" id="KW-1185">Reference proteome</keyword>
<sequence>MNKSLGQLMLKPASFKEWIICLIGWLIVIGIVVSSVYFEKVYRAAVLLFLSGFSYFVIQKLNFLIREQKQDKPLKNEEEKVGYTNIDKKEEAVSNTKIFTPAEDVKQADLDSATLIFNSKVKEKEEELEKIDLDRTQLLEDLFSKADLDELEKETYRKKIKEKDAEQKTILDEMVNAKTKIQQAFLDTKNIFVKEDPMKPLIAAINTEVMEDYSIQAMNEQLNRIKGSLDIDVITFLESENYVDDQFKLTRTGYKALLKYIK</sequence>
<organism evidence="3 4">
    <name type="scientific">Alkalihalobacillus trypoxylicola</name>
    <dbReference type="NCBI Taxonomy" id="519424"/>
    <lineage>
        <taxon>Bacteria</taxon>
        <taxon>Bacillati</taxon>
        <taxon>Bacillota</taxon>
        <taxon>Bacilli</taxon>
        <taxon>Bacillales</taxon>
        <taxon>Bacillaceae</taxon>
        <taxon>Alkalihalobacillus</taxon>
    </lineage>
</organism>
<keyword evidence="1" id="KW-0175">Coiled coil</keyword>
<evidence type="ECO:0000256" key="1">
    <source>
        <dbReference type="SAM" id="Coils"/>
    </source>
</evidence>
<evidence type="ECO:0000256" key="2">
    <source>
        <dbReference type="SAM" id="Phobius"/>
    </source>
</evidence>
<evidence type="ECO:0000313" key="4">
    <source>
        <dbReference type="Proteomes" id="UP000075806"/>
    </source>
</evidence>